<dbReference type="Pfam" id="PF14355">
    <property type="entry name" value="Abi_C"/>
    <property type="match status" value="1"/>
</dbReference>
<organism evidence="2 3">
    <name type="scientific">Sphingosinicella xenopeptidilytica</name>
    <dbReference type="NCBI Taxonomy" id="364098"/>
    <lineage>
        <taxon>Bacteria</taxon>
        <taxon>Pseudomonadati</taxon>
        <taxon>Pseudomonadota</taxon>
        <taxon>Alphaproteobacteria</taxon>
        <taxon>Sphingomonadales</taxon>
        <taxon>Sphingosinicellaceae</taxon>
        <taxon>Sphingosinicella</taxon>
    </lineage>
</organism>
<gene>
    <name evidence="2" type="ORF">ACFQ00_09910</name>
</gene>
<sequence>MGDIAFATGMNSSSLIGFFNSFGLNEEVVHMLGSKRQFAVDAWRKLSGSDQLPEAINQILSPHYFPNPEERGRQVQQLQRCLKLDGYDITDDGYRVYIAARSGSAATSVLEHLKAHGQRLNHENVLSRIRIIDREAEASPADAIGSAKELIEAVCKDIIERSGQTFDRKASPAALVKEALKVLKLAPENIPERSRGVDAVRATLNSLANIAHQMDELRGLYGSGHGKPSSSRGLLPRHARLAVGSAGSLCLFLIETFEAQSTETAE</sequence>
<evidence type="ECO:0000313" key="2">
    <source>
        <dbReference type="EMBL" id="MFD0848635.1"/>
    </source>
</evidence>
<dbReference type="EMBL" id="JBHTIK010000005">
    <property type="protein sequence ID" value="MFD0848635.1"/>
    <property type="molecule type" value="Genomic_DNA"/>
</dbReference>
<reference evidence="3" key="1">
    <citation type="journal article" date="2019" name="Int. J. Syst. Evol. Microbiol.">
        <title>The Global Catalogue of Microorganisms (GCM) 10K type strain sequencing project: providing services to taxonomists for standard genome sequencing and annotation.</title>
        <authorList>
            <consortium name="The Broad Institute Genomics Platform"/>
            <consortium name="The Broad Institute Genome Sequencing Center for Infectious Disease"/>
            <person name="Wu L."/>
            <person name="Ma J."/>
        </authorList>
    </citation>
    <scope>NUCLEOTIDE SEQUENCE [LARGE SCALE GENOMIC DNA]</scope>
    <source>
        <strain evidence="3">CCUG 52537</strain>
    </source>
</reference>
<dbReference type="RefSeq" id="WP_381489729.1">
    <property type="nucleotide sequence ID" value="NZ_JBHTIK010000005.1"/>
</dbReference>
<dbReference type="Proteomes" id="UP001597124">
    <property type="component" value="Unassembled WGS sequence"/>
</dbReference>
<keyword evidence="3" id="KW-1185">Reference proteome</keyword>
<feature type="domain" description="Abortive infection protein-like C-terminal" evidence="1">
    <location>
        <begin position="174"/>
        <end position="255"/>
    </location>
</feature>
<protein>
    <submittedName>
        <fullName evidence="2">Abortive infection family protein</fullName>
    </submittedName>
</protein>
<proteinExistence type="predicted"/>
<evidence type="ECO:0000259" key="1">
    <source>
        <dbReference type="Pfam" id="PF14355"/>
    </source>
</evidence>
<accession>A0ABW3C2B7</accession>
<name>A0ABW3C2B7_SPHXN</name>
<evidence type="ECO:0000313" key="3">
    <source>
        <dbReference type="Proteomes" id="UP001597124"/>
    </source>
</evidence>
<comment type="caution">
    <text evidence="2">The sequence shown here is derived from an EMBL/GenBank/DDBJ whole genome shotgun (WGS) entry which is preliminary data.</text>
</comment>
<dbReference type="InterPro" id="IPR026001">
    <property type="entry name" value="Abi-like_C"/>
</dbReference>